<evidence type="ECO:0000256" key="3">
    <source>
        <dbReference type="ARBA" id="ARBA00023163"/>
    </source>
</evidence>
<dbReference type="PRINTS" id="PR00036">
    <property type="entry name" value="HTHLACI"/>
</dbReference>
<reference evidence="5" key="1">
    <citation type="submission" date="2021-02" db="EMBL/GenBank/DDBJ databases">
        <title>Skermanella TT6 skin isolate.</title>
        <authorList>
            <person name="Lee K."/>
            <person name="Ganzorig M."/>
        </authorList>
    </citation>
    <scope>NUCLEOTIDE SEQUENCE</scope>
    <source>
        <strain evidence="5">TT6</strain>
    </source>
</reference>
<dbReference type="SUPFAM" id="SSF53822">
    <property type="entry name" value="Periplasmic binding protein-like I"/>
    <property type="match status" value="1"/>
</dbReference>
<dbReference type="PROSITE" id="PS50932">
    <property type="entry name" value="HTH_LACI_2"/>
    <property type="match status" value="1"/>
</dbReference>
<dbReference type="CDD" id="cd01392">
    <property type="entry name" value="HTH_LacI"/>
    <property type="match status" value="1"/>
</dbReference>
<dbReference type="GO" id="GO:0003677">
    <property type="term" value="F:DNA binding"/>
    <property type="evidence" value="ECO:0007669"/>
    <property type="project" value="UniProtKB-KW"/>
</dbReference>
<proteinExistence type="predicted"/>
<dbReference type="InterPro" id="IPR010982">
    <property type="entry name" value="Lambda_DNA-bd_dom_sf"/>
</dbReference>
<evidence type="ECO:0000256" key="1">
    <source>
        <dbReference type="ARBA" id="ARBA00023015"/>
    </source>
</evidence>
<dbReference type="InterPro" id="IPR000843">
    <property type="entry name" value="HTH_LacI"/>
</dbReference>
<dbReference type="EMBL" id="CP067421">
    <property type="protein sequence ID" value="QQP92784.1"/>
    <property type="molecule type" value="Genomic_DNA"/>
</dbReference>
<evidence type="ECO:0000259" key="4">
    <source>
        <dbReference type="PROSITE" id="PS50932"/>
    </source>
</evidence>
<dbReference type="InterPro" id="IPR028082">
    <property type="entry name" value="Peripla_BP_I"/>
</dbReference>
<dbReference type="InterPro" id="IPR046335">
    <property type="entry name" value="LacI/GalR-like_sensor"/>
</dbReference>
<geneLocation type="plasmid" evidence="5 6">
    <name>pTT6-1</name>
</geneLocation>
<protein>
    <submittedName>
        <fullName evidence="5">LacI family DNA-binding transcriptional regulator</fullName>
    </submittedName>
</protein>
<sequence>MQNRPTLKDVAKAAGVSNITVSRVANGSGLVHPDTRLRVEEAMRSLGYLPNLAARAMRTNLTGTIGFLVPDLTNYPNAAVAQAAERRLAEAGFGMLLASSALNPVREAKALAALQTRQVDGVVLYVSDEADPELLTALRRFKTPLVVLDRTLPLNAEVDSVICDHATAMREVVRYLVQLGHRRIALLVPELRIRPVIERSTAFRTAAAEAGIAESCATVVQVSAATAAGSVPALTLLEGPTPPTAIIADGNRLLRGVILASRSLGRAMPADLSVIGIDTDDMALVCTPEITCIVRDFNEIGQLAADLMLRRLTTQAAAPQQVILPSQVVLRSSCGPAPRSSR</sequence>
<keyword evidence="3" id="KW-0804">Transcription</keyword>
<dbReference type="RefSeq" id="WP_201081958.1">
    <property type="nucleotide sequence ID" value="NZ_CP067421.1"/>
</dbReference>
<dbReference type="PANTHER" id="PTHR30146">
    <property type="entry name" value="LACI-RELATED TRANSCRIPTIONAL REPRESSOR"/>
    <property type="match status" value="1"/>
</dbReference>
<organism evidence="5 6">
    <name type="scientific">Skermanella cutis</name>
    <dbReference type="NCBI Taxonomy" id="2775420"/>
    <lineage>
        <taxon>Bacteria</taxon>
        <taxon>Pseudomonadati</taxon>
        <taxon>Pseudomonadota</taxon>
        <taxon>Alphaproteobacteria</taxon>
        <taxon>Rhodospirillales</taxon>
        <taxon>Azospirillaceae</taxon>
        <taxon>Skermanella</taxon>
    </lineage>
</organism>
<dbReference type="Pfam" id="PF00356">
    <property type="entry name" value="LacI"/>
    <property type="match status" value="1"/>
</dbReference>
<name>A0ABX7BEE6_9PROT</name>
<dbReference type="SMART" id="SM00354">
    <property type="entry name" value="HTH_LACI"/>
    <property type="match status" value="1"/>
</dbReference>
<evidence type="ECO:0000256" key="2">
    <source>
        <dbReference type="ARBA" id="ARBA00023125"/>
    </source>
</evidence>
<dbReference type="Pfam" id="PF13377">
    <property type="entry name" value="Peripla_BP_3"/>
    <property type="match status" value="1"/>
</dbReference>
<evidence type="ECO:0000313" key="5">
    <source>
        <dbReference type="EMBL" id="QQP92784.1"/>
    </source>
</evidence>
<dbReference type="Gene3D" id="1.10.260.40">
    <property type="entry name" value="lambda repressor-like DNA-binding domains"/>
    <property type="match status" value="1"/>
</dbReference>
<dbReference type="Proteomes" id="UP000595197">
    <property type="component" value="Plasmid pTT6-1"/>
</dbReference>
<evidence type="ECO:0000313" key="6">
    <source>
        <dbReference type="Proteomes" id="UP000595197"/>
    </source>
</evidence>
<keyword evidence="1" id="KW-0805">Transcription regulation</keyword>
<gene>
    <name evidence="5" type="ORF">IGS68_30510</name>
</gene>
<feature type="domain" description="HTH lacI-type" evidence="4">
    <location>
        <begin position="5"/>
        <end position="59"/>
    </location>
</feature>
<keyword evidence="2 5" id="KW-0238">DNA-binding</keyword>
<dbReference type="SUPFAM" id="SSF47413">
    <property type="entry name" value="lambda repressor-like DNA-binding domains"/>
    <property type="match status" value="1"/>
</dbReference>
<keyword evidence="6" id="KW-1185">Reference proteome</keyword>
<dbReference type="Gene3D" id="3.40.50.2300">
    <property type="match status" value="2"/>
</dbReference>
<accession>A0ABX7BEE6</accession>
<dbReference type="PANTHER" id="PTHR30146:SF138">
    <property type="entry name" value="TRANSCRIPTIONAL REGULATORY PROTEIN"/>
    <property type="match status" value="1"/>
</dbReference>
<keyword evidence="5" id="KW-0614">Plasmid</keyword>